<gene>
    <name evidence="1" type="ORF">FHS97_001721</name>
</gene>
<dbReference type="Proteomes" id="UP000560131">
    <property type="component" value="Unassembled WGS sequence"/>
</dbReference>
<organism evidence="1 2">
    <name type="scientific">Sphingomonas endophytica</name>
    <dbReference type="NCBI Taxonomy" id="869719"/>
    <lineage>
        <taxon>Bacteria</taxon>
        <taxon>Pseudomonadati</taxon>
        <taxon>Pseudomonadota</taxon>
        <taxon>Alphaproteobacteria</taxon>
        <taxon>Sphingomonadales</taxon>
        <taxon>Sphingomonadaceae</taxon>
        <taxon>Sphingomonas</taxon>
    </lineage>
</organism>
<proteinExistence type="predicted"/>
<evidence type="ECO:0000313" key="2">
    <source>
        <dbReference type="Proteomes" id="UP000560131"/>
    </source>
</evidence>
<name>A0ABR6N4R4_9SPHN</name>
<keyword evidence="2" id="KW-1185">Reference proteome</keyword>
<comment type="caution">
    <text evidence="1">The sequence shown here is derived from an EMBL/GenBank/DDBJ whole genome shotgun (WGS) entry which is preliminary data.</text>
</comment>
<dbReference type="EMBL" id="JACIJN010000005">
    <property type="protein sequence ID" value="MBB5725789.1"/>
    <property type="molecule type" value="Genomic_DNA"/>
</dbReference>
<evidence type="ECO:0000313" key="1">
    <source>
        <dbReference type="EMBL" id="MBB5725789.1"/>
    </source>
</evidence>
<protein>
    <submittedName>
        <fullName evidence="1">Formylmethanofuran dehydrogenase subunit E</fullName>
    </submittedName>
</protein>
<sequence>MDTPKPQAKLHPWTLSFEPEEPDAECSHCGAPFVAGDGMVTEGFSLCPVCDARD</sequence>
<accession>A0ABR6N4R4</accession>
<reference evidence="1 2" key="1">
    <citation type="submission" date="2020-08" db="EMBL/GenBank/DDBJ databases">
        <title>Genomic Encyclopedia of Type Strains, Phase IV (KMG-IV): sequencing the most valuable type-strain genomes for metagenomic binning, comparative biology and taxonomic classification.</title>
        <authorList>
            <person name="Goeker M."/>
        </authorList>
    </citation>
    <scope>NUCLEOTIDE SEQUENCE [LARGE SCALE GENOMIC DNA]</scope>
    <source>
        <strain evidence="1 2">DSM 101535</strain>
    </source>
</reference>